<dbReference type="EMBL" id="DTGD01000197">
    <property type="protein sequence ID" value="HGB36295.1"/>
    <property type="molecule type" value="Genomic_DNA"/>
</dbReference>
<gene>
    <name evidence="4" type="ORF">ENV38_05265</name>
</gene>
<evidence type="ECO:0000256" key="2">
    <source>
        <dbReference type="RuleBase" id="RU364082"/>
    </source>
</evidence>
<dbReference type="Pfam" id="PF04321">
    <property type="entry name" value="RmlD_sub_bind"/>
    <property type="match status" value="1"/>
</dbReference>
<comment type="pathway">
    <text evidence="2">Carbohydrate biosynthesis; dTDP-L-rhamnose biosynthesis.</text>
</comment>
<comment type="similarity">
    <text evidence="1 2">Belongs to the dTDP-4-dehydrorhamnose reductase family.</text>
</comment>
<evidence type="ECO:0000256" key="1">
    <source>
        <dbReference type="ARBA" id="ARBA00010944"/>
    </source>
</evidence>
<dbReference type="InterPro" id="IPR036291">
    <property type="entry name" value="NAD(P)-bd_dom_sf"/>
</dbReference>
<dbReference type="InterPro" id="IPR005913">
    <property type="entry name" value="dTDP_dehydrorham_reduct"/>
</dbReference>
<dbReference type="Gene3D" id="3.40.50.720">
    <property type="entry name" value="NAD(P)-binding Rossmann-like Domain"/>
    <property type="match status" value="1"/>
</dbReference>
<keyword evidence="2" id="KW-0560">Oxidoreductase</keyword>
<reference evidence="4" key="1">
    <citation type="journal article" date="2020" name="mSystems">
        <title>Genome- and Community-Level Interaction Insights into Carbon Utilization and Element Cycling Functions of Hydrothermarchaeota in Hydrothermal Sediment.</title>
        <authorList>
            <person name="Zhou Z."/>
            <person name="Liu Y."/>
            <person name="Xu W."/>
            <person name="Pan J."/>
            <person name="Luo Z.H."/>
            <person name="Li M."/>
        </authorList>
    </citation>
    <scope>NUCLEOTIDE SEQUENCE [LARGE SCALE GENOMIC DNA]</scope>
    <source>
        <strain evidence="4">SpSt-754</strain>
    </source>
</reference>
<dbReference type="UniPathway" id="UPA00124"/>
<dbReference type="InterPro" id="IPR029903">
    <property type="entry name" value="RmlD-like-bd"/>
</dbReference>
<comment type="caution">
    <text evidence="4">The sequence shown here is derived from an EMBL/GenBank/DDBJ whole genome shotgun (WGS) entry which is preliminary data.</text>
</comment>
<name>A0A7V3NU87_UNCW3</name>
<sequence>MQIKNYSRKSIVMTKGPILILGGSGMLGHTLWEKAKDRQNVYVALRRIPPGYEWLFPLDRTILGFEATNFERVLAILEKVEPSWVINCIGIVKQSPQMQDPVFVIQVNSLFPHQLAAACSRLGARLIHLSTDCVFSGRRGQYKEEDLPDPSDFYGRSKLLGEPIEPNTLILRTSMIGLELGTRHGLLEWFLSQKGKTVRGFKRAIFSGLYTGELSRLILDLIDHEPELAGVRHLGSEAISKYDLLCLIRDECQLPIHIEQDDSVVSDRSLDSSKILKETGIRVPTWSEMARSIAMDLRKVRKE</sequence>
<proteinExistence type="inferred from homology"/>
<keyword evidence="2" id="KW-0521">NADP</keyword>
<organism evidence="4">
    <name type="scientific">candidate division WOR-3 bacterium</name>
    <dbReference type="NCBI Taxonomy" id="2052148"/>
    <lineage>
        <taxon>Bacteria</taxon>
        <taxon>Bacteria division WOR-3</taxon>
    </lineage>
</organism>
<dbReference type="GO" id="GO:0008831">
    <property type="term" value="F:dTDP-4-dehydrorhamnose reductase activity"/>
    <property type="evidence" value="ECO:0007669"/>
    <property type="project" value="UniProtKB-EC"/>
</dbReference>
<dbReference type="GO" id="GO:0005829">
    <property type="term" value="C:cytosol"/>
    <property type="evidence" value="ECO:0007669"/>
    <property type="project" value="TreeGrafter"/>
</dbReference>
<dbReference type="PANTHER" id="PTHR10491:SF4">
    <property type="entry name" value="METHIONINE ADENOSYLTRANSFERASE 2 SUBUNIT BETA"/>
    <property type="match status" value="1"/>
</dbReference>
<evidence type="ECO:0000259" key="3">
    <source>
        <dbReference type="Pfam" id="PF04321"/>
    </source>
</evidence>
<comment type="function">
    <text evidence="2">Catalyzes the reduction of dTDP-6-deoxy-L-lyxo-4-hexulose to yield dTDP-L-rhamnose.</text>
</comment>
<dbReference type="GO" id="GO:0019305">
    <property type="term" value="P:dTDP-rhamnose biosynthetic process"/>
    <property type="evidence" value="ECO:0007669"/>
    <property type="project" value="UniProtKB-UniPathway"/>
</dbReference>
<dbReference type="EC" id="1.1.1.133" evidence="2"/>
<dbReference type="CDD" id="cd05254">
    <property type="entry name" value="dTDP_HR_like_SDR_e"/>
    <property type="match status" value="1"/>
</dbReference>
<protein>
    <recommendedName>
        <fullName evidence="2">dTDP-4-dehydrorhamnose reductase</fullName>
        <ecNumber evidence="2">1.1.1.133</ecNumber>
    </recommendedName>
</protein>
<dbReference type="AlphaFoldDB" id="A0A7V3NU87"/>
<dbReference type="SUPFAM" id="SSF51735">
    <property type="entry name" value="NAD(P)-binding Rossmann-fold domains"/>
    <property type="match status" value="1"/>
</dbReference>
<feature type="domain" description="RmlD-like substrate binding" evidence="3">
    <location>
        <begin position="18"/>
        <end position="292"/>
    </location>
</feature>
<evidence type="ECO:0000313" key="4">
    <source>
        <dbReference type="EMBL" id="HGB36295.1"/>
    </source>
</evidence>
<accession>A0A7V3NU87</accession>
<dbReference type="PANTHER" id="PTHR10491">
    <property type="entry name" value="DTDP-4-DEHYDRORHAMNOSE REDUCTASE"/>
    <property type="match status" value="1"/>
</dbReference>